<name>A0A1L2BWW6_9CAUD</name>
<dbReference type="EMBL" id="KU230356">
    <property type="protein sequence ID" value="ALY07539.1"/>
    <property type="molecule type" value="Genomic_DNA"/>
</dbReference>
<sequence length="42" mass="4668">MRFTAFTFAKSATNIPRIGVMKIGKLQERVTLAIGKVMDGIR</sequence>
<reference evidence="2" key="1">
    <citation type="submission" date="2015-12" db="EMBL/GenBank/DDBJ databases">
        <authorList>
            <person name="Sencilo A."/>
            <person name="Bamford D.H."/>
            <person name="Roine E."/>
        </authorList>
    </citation>
    <scope>NUCLEOTIDE SEQUENCE [LARGE SCALE GENOMIC DNA]</scope>
</reference>
<keyword evidence="2" id="KW-1185">Reference proteome</keyword>
<accession>A0A1L2BWW6</accession>
<dbReference type="Proteomes" id="UP000225722">
    <property type="component" value="Segment"/>
</dbReference>
<gene>
    <name evidence="1" type="ORF">2AV2_87</name>
</gene>
<organism evidence="1 2">
    <name type="scientific">Nodularia phage vB_NpeS-2AV2</name>
    <dbReference type="NCBI Taxonomy" id="1777122"/>
    <lineage>
        <taxon>Viruses</taxon>
        <taxon>Duplodnaviria</taxon>
        <taxon>Heunggongvirae</taxon>
        <taxon>Uroviricota</taxon>
        <taxon>Caudoviricetes</taxon>
        <taxon>Ravarandavirus</taxon>
        <taxon>Ravarandavirus rv2AV2</taxon>
    </lineage>
</organism>
<protein>
    <submittedName>
        <fullName evidence="1">Uncharacterized protein</fullName>
    </submittedName>
</protein>
<evidence type="ECO:0000313" key="2">
    <source>
        <dbReference type="Proteomes" id="UP000225722"/>
    </source>
</evidence>
<proteinExistence type="predicted"/>
<evidence type="ECO:0000313" key="1">
    <source>
        <dbReference type="EMBL" id="ALY07539.1"/>
    </source>
</evidence>